<dbReference type="Gene3D" id="1.10.3720.10">
    <property type="entry name" value="MetI-like"/>
    <property type="match status" value="1"/>
</dbReference>
<keyword evidence="3" id="KW-1003">Cell membrane</keyword>
<dbReference type="Proteomes" id="UP000477779">
    <property type="component" value="Unassembled WGS sequence"/>
</dbReference>
<feature type="domain" description="ABC transmembrane type-1" evidence="9">
    <location>
        <begin position="98"/>
        <end position="313"/>
    </location>
</feature>
<dbReference type="InterPro" id="IPR000515">
    <property type="entry name" value="MetI-like"/>
</dbReference>
<organism evidence="10 13">
    <name type="scientific">Micromonospora terminaliae</name>
    <dbReference type="NCBI Taxonomy" id="1914461"/>
    <lineage>
        <taxon>Bacteria</taxon>
        <taxon>Bacillati</taxon>
        <taxon>Actinomycetota</taxon>
        <taxon>Actinomycetes</taxon>
        <taxon>Micromonosporales</taxon>
        <taxon>Micromonosporaceae</taxon>
        <taxon>Micromonospora</taxon>
    </lineage>
</organism>
<keyword evidence="5 7" id="KW-1133">Transmembrane helix</keyword>
<keyword evidence="12" id="KW-1185">Reference proteome</keyword>
<evidence type="ECO:0000313" key="11">
    <source>
        <dbReference type="EMBL" id="QGL47246.1"/>
    </source>
</evidence>
<dbReference type="PANTHER" id="PTHR43005">
    <property type="entry name" value="BLR7065 PROTEIN"/>
    <property type="match status" value="1"/>
</dbReference>
<feature type="region of interest" description="Disordered" evidence="8">
    <location>
        <begin position="1"/>
        <end position="24"/>
    </location>
</feature>
<keyword evidence="4 7" id="KW-0812">Transmembrane</keyword>
<dbReference type="GO" id="GO:0055085">
    <property type="term" value="P:transmembrane transport"/>
    <property type="evidence" value="ECO:0007669"/>
    <property type="project" value="InterPro"/>
</dbReference>
<keyword evidence="6 7" id="KW-0472">Membrane</keyword>
<protein>
    <submittedName>
        <fullName evidence="11">ABC transporter permease subunit</fullName>
    </submittedName>
    <submittedName>
        <fullName evidence="10">Sugar ABC transporter permease</fullName>
    </submittedName>
</protein>
<accession>A0AAJ3DJ71</accession>
<keyword evidence="2 7" id="KW-0813">Transport</keyword>
<evidence type="ECO:0000313" key="12">
    <source>
        <dbReference type="Proteomes" id="UP000402241"/>
    </source>
</evidence>
<dbReference type="EMBL" id="CP045309">
    <property type="protein sequence ID" value="QGL47246.1"/>
    <property type="molecule type" value="Genomic_DNA"/>
</dbReference>
<feature type="transmembrane region" description="Helical" evidence="7">
    <location>
        <begin position="298"/>
        <end position="317"/>
    </location>
</feature>
<name>A0AAJ3DJ71_9ACTN</name>
<comment type="subcellular location">
    <subcellularLocation>
        <location evidence="1 7">Cell membrane</location>
        <topology evidence="1 7">Multi-pass membrane protein</topology>
    </subcellularLocation>
</comment>
<sequence length="325" mass="35426">MTAAPPARARPEPSTGGGARRSRRWPLARRAGGGQLRLALVLLLPAALVVFGVVLYPAGRALVISFYDVDSPFPGRYPFVGLHNYTEVLADPRLWAAVGHTAYFTLVSTMLELVLGLGLAHLLAAPLRLRWLFRAIVILPWALPTIVNGAMWRWVLNAQYGVANALLTDLHLQGGYRSWLGNDPFLALNMVIVADVWKNTSLVAFFLLAGLQTIPSGLFEAARVDGAGPVRSFFRITLPLLVPNIALVLVLRTIEAFKVFDIIYVMTGGGPASGTQTVTFFTYLQAFSAQRFSTGASLAYLTVVAVLLLALVYLRLLRQSELRSP</sequence>
<gene>
    <name evidence="10" type="ORF">G3561_10550</name>
    <name evidence="11" type="ORF">GCE86_09480</name>
</gene>
<evidence type="ECO:0000256" key="6">
    <source>
        <dbReference type="ARBA" id="ARBA00023136"/>
    </source>
</evidence>
<dbReference type="PROSITE" id="PS50928">
    <property type="entry name" value="ABC_TM1"/>
    <property type="match status" value="1"/>
</dbReference>
<comment type="similarity">
    <text evidence="7">Belongs to the binding-protein-dependent transport system permease family.</text>
</comment>
<evidence type="ECO:0000256" key="1">
    <source>
        <dbReference type="ARBA" id="ARBA00004651"/>
    </source>
</evidence>
<evidence type="ECO:0000256" key="2">
    <source>
        <dbReference type="ARBA" id="ARBA00022448"/>
    </source>
</evidence>
<dbReference type="InterPro" id="IPR035906">
    <property type="entry name" value="MetI-like_sf"/>
</dbReference>
<proteinExistence type="inferred from homology"/>
<dbReference type="SUPFAM" id="SSF161098">
    <property type="entry name" value="MetI-like"/>
    <property type="match status" value="1"/>
</dbReference>
<dbReference type="CDD" id="cd06261">
    <property type="entry name" value="TM_PBP2"/>
    <property type="match status" value="1"/>
</dbReference>
<dbReference type="EMBL" id="JAAHBZ010000003">
    <property type="protein sequence ID" value="NES27993.1"/>
    <property type="molecule type" value="Genomic_DNA"/>
</dbReference>
<evidence type="ECO:0000256" key="4">
    <source>
        <dbReference type="ARBA" id="ARBA00022692"/>
    </source>
</evidence>
<evidence type="ECO:0000313" key="10">
    <source>
        <dbReference type="EMBL" id="NES27993.1"/>
    </source>
</evidence>
<dbReference type="PANTHER" id="PTHR43005:SF1">
    <property type="entry name" value="SPERMIDINE_PUTRESCINE TRANSPORT SYSTEM PERMEASE PROTEIN"/>
    <property type="match status" value="1"/>
</dbReference>
<reference evidence="10 13" key="2">
    <citation type="submission" date="2020-02" db="EMBL/GenBank/DDBJ databases">
        <title>WGS of Micromonospora spp. isolated from hot spring.</title>
        <authorList>
            <person name="Thawai C."/>
        </authorList>
    </citation>
    <scope>NUCLEOTIDE SEQUENCE [LARGE SCALE GENOMIC DNA]</scope>
    <source>
        <strain evidence="10 13">TMS7</strain>
    </source>
</reference>
<evidence type="ECO:0000259" key="9">
    <source>
        <dbReference type="PROSITE" id="PS50928"/>
    </source>
</evidence>
<reference evidence="11 12" key="1">
    <citation type="submission" date="2019-10" db="EMBL/GenBank/DDBJ databases">
        <title>Genome Sequence of Micromonospora terminaliae DSM 101760.</title>
        <authorList>
            <person name="Guo L."/>
        </authorList>
    </citation>
    <scope>NUCLEOTIDE SEQUENCE [LARGE SCALE GENOMIC DNA]</scope>
    <source>
        <strain evidence="11 12">DSM 101760</strain>
    </source>
</reference>
<dbReference type="Pfam" id="PF00528">
    <property type="entry name" value="BPD_transp_1"/>
    <property type="match status" value="1"/>
</dbReference>
<feature type="transmembrane region" description="Helical" evidence="7">
    <location>
        <begin position="232"/>
        <end position="251"/>
    </location>
</feature>
<dbReference type="AlphaFoldDB" id="A0AAJ3DJ71"/>
<feature type="transmembrane region" description="Helical" evidence="7">
    <location>
        <begin position="186"/>
        <end position="211"/>
    </location>
</feature>
<evidence type="ECO:0000256" key="5">
    <source>
        <dbReference type="ARBA" id="ARBA00022989"/>
    </source>
</evidence>
<evidence type="ECO:0000256" key="8">
    <source>
        <dbReference type="SAM" id="MobiDB-lite"/>
    </source>
</evidence>
<evidence type="ECO:0000313" key="13">
    <source>
        <dbReference type="Proteomes" id="UP000477779"/>
    </source>
</evidence>
<dbReference type="RefSeq" id="WP_154226597.1">
    <property type="nucleotide sequence ID" value="NZ_CP045309.1"/>
</dbReference>
<feature type="transmembrane region" description="Helical" evidence="7">
    <location>
        <begin position="102"/>
        <end position="124"/>
    </location>
</feature>
<dbReference type="GO" id="GO:0005886">
    <property type="term" value="C:plasma membrane"/>
    <property type="evidence" value="ECO:0007669"/>
    <property type="project" value="UniProtKB-SubCell"/>
</dbReference>
<evidence type="ECO:0000256" key="7">
    <source>
        <dbReference type="RuleBase" id="RU363032"/>
    </source>
</evidence>
<dbReference type="Proteomes" id="UP000402241">
    <property type="component" value="Chromosome"/>
</dbReference>
<evidence type="ECO:0000256" key="3">
    <source>
        <dbReference type="ARBA" id="ARBA00022475"/>
    </source>
</evidence>
<feature type="transmembrane region" description="Helical" evidence="7">
    <location>
        <begin position="131"/>
        <end position="152"/>
    </location>
</feature>
<feature type="transmembrane region" description="Helical" evidence="7">
    <location>
        <begin position="38"/>
        <end position="58"/>
    </location>
</feature>